<feature type="region of interest" description="Disordered" evidence="1">
    <location>
        <begin position="70"/>
        <end position="111"/>
    </location>
</feature>
<dbReference type="OrthoDB" id="2748837at2759"/>
<dbReference type="Proteomes" id="UP000054538">
    <property type="component" value="Unassembled WGS sequence"/>
</dbReference>
<sequence>DNAANNDVMIRELSKLVPMFGGSASHTRCFLHIVNLIAKTLIRQFDIGKQDAEGMLEDAWELHELSQGIDEEADPMKDIEEEEEEEEEAGKLSDENDGWMDECNELSKEEQRELDNTVCPVKLALMKVS</sequence>
<feature type="compositionally biased region" description="Acidic residues" evidence="1">
    <location>
        <begin position="95"/>
        <end position="104"/>
    </location>
</feature>
<dbReference type="AlphaFoldDB" id="A0A0D0DGD5"/>
<dbReference type="HOGENOM" id="CLU_096306_2_0_1"/>
<protein>
    <submittedName>
        <fullName evidence="2">Uncharacterized protein</fullName>
    </submittedName>
</protein>
<gene>
    <name evidence="2" type="ORF">PAXRUDRAFT_158962</name>
</gene>
<evidence type="ECO:0000256" key="1">
    <source>
        <dbReference type="SAM" id="MobiDB-lite"/>
    </source>
</evidence>
<organism evidence="2 3">
    <name type="scientific">Paxillus rubicundulus Ve08.2h10</name>
    <dbReference type="NCBI Taxonomy" id="930991"/>
    <lineage>
        <taxon>Eukaryota</taxon>
        <taxon>Fungi</taxon>
        <taxon>Dikarya</taxon>
        <taxon>Basidiomycota</taxon>
        <taxon>Agaricomycotina</taxon>
        <taxon>Agaricomycetes</taxon>
        <taxon>Agaricomycetidae</taxon>
        <taxon>Boletales</taxon>
        <taxon>Paxilineae</taxon>
        <taxon>Paxillaceae</taxon>
        <taxon>Paxillus</taxon>
    </lineage>
</organism>
<reference evidence="2 3" key="1">
    <citation type="submission" date="2014-04" db="EMBL/GenBank/DDBJ databases">
        <authorList>
            <consortium name="DOE Joint Genome Institute"/>
            <person name="Kuo A."/>
            <person name="Kohler A."/>
            <person name="Jargeat P."/>
            <person name="Nagy L.G."/>
            <person name="Floudas D."/>
            <person name="Copeland A."/>
            <person name="Barry K.W."/>
            <person name="Cichocki N."/>
            <person name="Veneault-Fourrey C."/>
            <person name="LaButti K."/>
            <person name="Lindquist E.A."/>
            <person name="Lipzen A."/>
            <person name="Lundell T."/>
            <person name="Morin E."/>
            <person name="Murat C."/>
            <person name="Sun H."/>
            <person name="Tunlid A."/>
            <person name="Henrissat B."/>
            <person name="Grigoriev I.V."/>
            <person name="Hibbett D.S."/>
            <person name="Martin F."/>
            <person name="Nordberg H.P."/>
            <person name="Cantor M.N."/>
            <person name="Hua S.X."/>
        </authorList>
    </citation>
    <scope>NUCLEOTIDE SEQUENCE [LARGE SCALE GENOMIC DNA]</scope>
    <source>
        <strain evidence="2 3">Ve08.2h10</strain>
    </source>
</reference>
<reference evidence="3" key="2">
    <citation type="submission" date="2015-01" db="EMBL/GenBank/DDBJ databases">
        <title>Evolutionary Origins and Diversification of the Mycorrhizal Mutualists.</title>
        <authorList>
            <consortium name="DOE Joint Genome Institute"/>
            <consortium name="Mycorrhizal Genomics Consortium"/>
            <person name="Kohler A."/>
            <person name="Kuo A."/>
            <person name="Nagy L.G."/>
            <person name="Floudas D."/>
            <person name="Copeland A."/>
            <person name="Barry K.W."/>
            <person name="Cichocki N."/>
            <person name="Veneault-Fourrey C."/>
            <person name="LaButti K."/>
            <person name="Lindquist E.A."/>
            <person name="Lipzen A."/>
            <person name="Lundell T."/>
            <person name="Morin E."/>
            <person name="Murat C."/>
            <person name="Riley R."/>
            <person name="Ohm R."/>
            <person name="Sun H."/>
            <person name="Tunlid A."/>
            <person name="Henrissat B."/>
            <person name="Grigoriev I.V."/>
            <person name="Hibbett D.S."/>
            <person name="Martin F."/>
        </authorList>
    </citation>
    <scope>NUCLEOTIDE SEQUENCE [LARGE SCALE GENOMIC DNA]</scope>
    <source>
        <strain evidence="3">Ve08.2h10</strain>
    </source>
</reference>
<accession>A0A0D0DGD5</accession>
<evidence type="ECO:0000313" key="2">
    <source>
        <dbReference type="EMBL" id="KIK80334.1"/>
    </source>
</evidence>
<feature type="compositionally biased region" description="Acidic residues" evidence="1">
    <location>
        <begin position="70"/>
        <end position="88"/>
    </location>
</feature>
<dbReference type="InParanoid" id="A0A0D0DGD5"/>
<feature type="non-terminal residue" evidence="2">
    <location>
        <position position="1"/>
    </location>
</feature>
<proteinExistence type="predicted"/>
<keyword evidence="3" id="KW-1185">Reference proteome</keyword>
<dbReference type="EMBL" id="KN826043">
    <property type="protein sequence ID" value="KIK80334.1"/>
    <property type="molecule type" value="Genomic_DNA"/>
</dbReference>
<name>A0A0D0DGD5_9AGAM</name>
<evidence type="ECO:0000313" key="3">
    <source>
        <dbReference type="Proteomes" id="UP000054538"/>
    </source>
</evidence>